<evidence type="ECO:0000256" key="5">
    <source>
        <dbReference type="ARBA" id="ARBA00022729"/>
    </source>
</evidence>
<dbReference type="PIRSF" id="PIRSF016302">
    <property type="entry name" value="Man_a_manosd"/>
    <property type="match status" value="1"/>
</dbReference>
<proteinExistence type="inferred from homology"/>
<dbReference type="GO" id="GO:0012505">
    <property type="term" value="C:endomembrane system"/>
    <property type="evidence" value="ECO:0007669"/>
    <property type="project" value="UniProtKB-SubCell"/>
</dbReference>
<dbReference type="AlphaFoldDB" id="A0AAJ0F816"/>
<dbReference type="Proteomes" id="UP001239445">
    <property type="component" value="Unassembled WGS sequence"/>
</dbReference>
<reference evidence="13" key="1">
    <citation type="submission" date="2023-06" db="EMBL/GenBank/DDBJ databases">
        <title>Genome-scale phylogeny and comparative genomics of the fungal order Sordariales.</title>
        <authorList>
            <consortium name="Lawrence Berkeley National Laboratory"/>
            <person name="Hensen N."/>
            <person name="Bonometti L."/>
            <person name="Westerberg I."/>
            <person name="Brannstrom I.O."/>
            <person name="Guillou S."/>
            <person name="Cros-Aarteil S."/>
            <person name="Calhoun S."/>
            <person name="Haridas S."/>
            <person name="Kuo A."/>
            <person name="Mondo S."/>
            <person name="Pangilinan J."/>
            <person name="Riley R."/>
            <person name="Labutti K."/>
            <person name="Andreopoulos B."/>
            <person name="Lipzen A."/>
            <person name="Chen C."/>
            <person name="Yanf M."/>
            <person name="Daum C."/>
            <person name="Ng V."/>
            <person name="Clum A."/>
            <person name="Steindorff A."/>
            <person name="Ohm R."/>
            <person name="Martin F."/>
            <person name="Silar P."/>
            <person name="Natvig D."/>
            <person name="Lalanne C."/>
            <person name="Gautier V."/>
            <person name="Ament-Velasquez S.L."/>
            <person name="Kruys A."/>
            <person name="Hutchinson M.I."/>
            <person name="Powell A.J."/>
            <person name="Barry K."/>
            <person name="Miller A.N."/>
            <person name="Grigoriev I.V."/>
            <person name="Debuchy R."/>
            <person name="Gladieux P."/>
            <person name="Thoren M.H."/>
            <person name="Johannesson H."/>
        </authorList>
    </citation>
    <scope>NUCLEOTIDE SEQUENCE</scope>
    <source>
        <strain evidence="13">PSN4</strain>
    </source>
</reference>
<dbReference type="EMBL" id="MU839836">
    <property type="protein sequence ID" value="KAK1753913.1"/>
    <property type="molecule type" value="Genomic_DNA"/>
</dbReference>
<comment type="subcellular location">
    <subcellularLocation>
        <location evidence="2">Endomembrane system</location>
    </subcellularLocation>
</comment>
<organism evidence="13 14">
    <name type="scientific">Echria macrotheca</name>
    <dbReference type="NCBI Taxonomy" id="438768"/>
    <lineage>
        <taxon>Eukaryota</taxon>
        <taxon>Fungi</taxon>
        <taxon>Dikarya</taxon>
        <taxon>Ascomycota</taxon>
        <taxon>Pezizomycotina</taxon>
        <taxon>Sordariomycetes</taxon>
        <taxon>Sordariomycetidae</taxon>
        <taxon>Sordariales</taxon>
        <taxon>Schizotheciaceae</taxon>
        <taxon>Echria</taxon>
    </lineage>
</organism>
<feature type="compositionally biased region" description="Gly residues" evidence="11">
    <location>
        <begin position="405"/>
        <end position="426"/>
    </location>
</feature>
<comment type="caution">
    <text evidence="13">The sequence shown here is derived from an EMBL/GenBank/DDBJ whole genome shotgun (WGS) entry which is preliminary data.</text>
</comment>
<evidence type="ECO:0000256" key="12">
    <source>
        <dbReference type="SAM" id="SignalP"/>
    </source>
</evidence>
<evidence type="ECO:0000256" key="11">
    <source>
        <dbReference type="SAM" id="MobiDB-lite"/>
    </source>
</evidence>
<dbReference type="GO" id="GO:0016052">
    <property type="term" value="P:carbohydrate catabolic process"/>
    <property type="evidence" value="ECO:0007669"/>
    <property type="project" value="InterPro"/>
</dbReference>
<name>A0AAJ0F816_9PEZI</name>
<comment type="similarity">
    <text evidence="3 10">Belongs to the glycosyl hydrolase 76 family.</text>
</comment>
<keyword evidence="7" id="KW-0472">Membrane</keyword>
<evidence type="ECO:0000256" key="1">
    <source>
        <dbReference type="ARBA" id="ARBA00001452"/>
    </source>
</evidence>
<evidence type="ECO:0000313" key="13">
    <source>
        <dbReference type="EMBL" id="KAK1753913.1"/>
    </source>
</evidence>
<keyword evidence="9 10" id="KW-0326">Glycosidase</keyword>
<evidence type="ECO:0000256" key="10">
    <source>
        <dbReference type="PIRNR" id="PIRNR016302"/>
    </source>
</evidence>
<dbReference type="Pfam" id="PF03663">
    <property type="entry name" value="Glyco_hydro_76"/>
    <property type="match status" value="1"/>
</dbReference>
<comment type="catalytic activity">
    <reaction evidence="1 10">
        <text>Random hydrolysis of (1-&gt;6)-alpha-D-mannosidic linkages in unbranched (1-&gt;6)-mannans.</text>
        <dbReference type="EC" id="3.2.1.101"/>
    </reaction>
</comment>
<dbReference type="SUPFAM" id="SSF48208">
    <property type="entry name" value="Six-hairpin glycosidases"/>
    <property type="match status" value="1"/>
</dbReference>
<evidence type="ECO:0000256" key="2">
    <source>
        <dbReference type="ARBA" id="ARBA00004308"/>
    </source>
</evidence>
<evidence type="ECO:0000313" key="14">
    <source>
        <dbReference type="Proteomes" id="UP001239445"/>
    </source>
</evidence>
<dbReference type="EC" id="3.2.1.101" evidence="4 10"/>
<protein>
    <recommendedName>
        <fullName evidence="4 10">Mannan endo-1,6-alpha-mannosidase</fullName>
        <ecNumber evidence="4 10">3.2.1.101</ecNumber>
    </recommendedName>
</protein>
<keyword evidence="6 10" id="KW-0378">Hydrolase</keyword>
<accession>A0AAJ0F816</accession>
<dbReference type="GO" id="GO:0009272">
    <property type="term" value="P:fungal-type cell wall biogenesis"/>
    <property type="evidence" value="ECO:0007669"/>
    <property type="project" value="TreeGrafter"/>
</dbReference>
<evidence type="ECO:0000256" key="3">
    <source>
        <dbReference type="ARBA" id="ARBA00009699"/>
    </source>
</evidence>
<dbReference type="PANTHER" id="PTHR12145">
    <property type="entry name" value="MANNAN ENDO-1,6-ALPHA-MANNOSIDASE DCW1"/>
    <property type="match status" value="1"/>
</dbReference>
<keyword evidence="14" id="KW-1185">Reference proteome</keyword>
<evidence type="ECO:0000256" key="9">
    <source>
        <dbReference type="ARBA" id="ARBA00023295"/>
    </source>
</evidence>
<evidence type="ECO:0000256" key="6">
    <source>
        <dbReference type="ARBA" id="ARBA00022801"/>
    </source>
</evidence>
<sequence>MIASFAGVAALFGAGALAASPFKIDSHDDIVATAKTMAHDLMGLYQGNKTGEIPGILPGPPPNGQYYWWNAAVFWSSFIDYWHLTGDSQYNDLVTEGMLWQTGQNENFLPANWTASMGNDDQCIWAIAALDATDAGLPDPKDAPKWSTLATNVFENMVSRYQDEELCGGGLRWQIPLSNLGYDYKDTVSNGCYFNLASRLFKATGNSTYSDAAQKVYDWMVKIGYIDEKTWAIYNGGHTGENCTDINKALFSYPAAHIIQGASFMYNKTSGDAQTKWKSNLDNILDATLKTFFPNGIAFEAACEEKDTCTTDMISFKGVLHRFLAATTATAPYTAGKITPILTSSAKAAVNQCTGGDNGRMCGFHWGDVNGEYYISTTDGLGEQLSTLGAVESLLMVASNNGTGGAGGGSGSGNGNGSGSGSGSGEPGKPSSAGRMGAMGWWVAVAGLAVAFAL</sequence>
<evidence type="ECO:0000256" key="4">
    <source>
        <dbReference type="ARBA" id="ARBA00012350"/>
    </source>
</evidence>
<dbReference type="Gene3D" id="1.50.10.20">
    <property type="match status" value="1"/>
</dbReference>
<feature type="signal peptide" evidence="12">
    <location>
        <begin position="1"/>
        <end position="18"/>
    </location>
</feature>
<dbReference type="InterPro" id="IPR005198">
    <property type="entry name" value="Glyco_hydro_76"/>
</dbReference>
<dbReference type="FunFam" id="1.50.10.20:FF:000006">
    <property type="entry name" value="Mannan endo-1,6-alpha-mannosidase"/>
    <property type="match status" value="1"/>
</dbReference>
<evidence type="ECO:0000256" key="8">
    <source>
        <dbReference type="ARBA" id="ARBA00023180"/>
    </source>
</evidence>
<dbReference type="PANTHER" id="PTHR12145:SF36">
    <property type="entry name" value="MANNAN ENDO-1,6-ALPHA-MANNOSIDASE DCW1"/>
    <property type="match status" value="1"/>
</dbReference>
<gene>
    <name evidence="13" type="ORF">QBC47DRAFT_361911</name>
</gene>
<dbReference type="GO" id="GO:0008496">
    <property type="term" value="F:mannan endo-1,6-alpha-mannosidase activity"/>
    <property type="evidence" value="ECO:0007669"/>
    <property type="project" value="UniProtKB-UniRule"/>
</dbReference>
<evidence type="ECO:0000256" key="7">
    <source>
        <dbReference type="ARBA" id="ARBA00023136"/>
    </source>
</evidence>
<dbReference type="InterPro" id="IPR008928">
    <property type="entry name" value="6-hairpin_glycosidase_sf"/>
</dbReference>
<keyword evidence="8" id="KW-0325">Glycoprotein</keyword>
<dbReference type="InterPro" id="IPR014480">
    <property type="entry name" value="Mannan-1_6-alpha_mannosidase"/>
</dbReference>
<keyword evidence="5 12" id="KW-0732">Signal</keyword>
<feature type="region of interest" description="Disordered" evidence="11">
    <location>
        <begin position="405"/>
        <end position="433"/>
    </location>
</feature>
<feature type="chain" id="PRO_5042577598" description="Mannan endo-1,6-alpha-mannosidase" evidence="12">
    <location>
        <begin position="19"/>
        <end position="454"/>
    </location>
</feature>